<organism evidence="2 3">
    <name type="scientific">Paraglaciecola psychrophila 170</name>
    <dbReference type="NCBI Taxonomy" id="1129794"/>
    <lineage>
        <taxon>Bacteria</taxon>
        <taxon>Pseudomonadati</taxon>
        <taxon>Pseudomonadota</taxon>
        <taxon>Gammaproteobacteria</taxon>
        <taxon>Alteromonadales</taxon>
        <taxon>Alteromonadaceae</taxon>
        <taxon>Paraglaciecola</taxon>
    </lineage>
</organism>
<dbReference type="Pfam" id="PF12146">
    <property type="entry name" value="Hydrolase_4"/>
    <property type="match status" value="1"/>
</dbReference>
<keyword evidence="3" id="KW-1185">Reference proteome</keyword>
<proteinExistence type="predicted"/>
<gene>
    <name evidence="2" type="ORF">C427_4530</name>
</gene>
<feature type="domain" description="Serine aminopeptidase S33" evidence="1">
    <location>
        <begin position="2"/>
        <end position="136"/>
    </location>
</feature>
<dbReference type="PANTHER" id="PTHR11614">
    <property type="entry name" value="PHOSPHOLIPASE-RELATED"/>
    <property type="match status" value="1"/>
</dbReference>
<dbReference type="SUPFAM" id="SSF53474">
    <property type="entry name" value="alpha/beta-Hydrolases"/>
    <property type="match status" value="1"/>
</dbReference>
<evidence type="ECO:0000259" key="1">
    <source>
        <dbReference type="Pfam" id="PF12146"/>
    </source>
</evidence>
<dbReference type="STRING" id="1129794.C427_4530"/>
<protein>
    <submittedName>
        <fullName evidence="2">Alpha/beta hydrolase fold protein</fullName>
    </submittedName>
</protein>
<dbReference type="AlphaFoldDB" id="M4RWM0"/>
<dbReference type="InterPro" id="IPR029058">
    <property type="entry name" value="AB_hydrolase_fold"/>
</dbReference>
<dbReference type="InterPro" id="IPR022742">
    <property type="entry name" value="Hydrolase_4"/>
</dbReference>
<dbReference type="Proteomes" id="UP000011864">
    <property type="component" value="Chromosome"/>
</dbReference>
<dbReference type="GO" id="GO:0016787">
    <property type="term" value="F:hydrolase activity"/>
    <property type="evidence" value="ECO:0007669"/>
    <property type="project" value="UniProtKB-KW"/>
</dbReference>
<accession>M4RWM0</accession>
<reference evidence="2 3" key="1">
    <citation type="journal article" date="2013" name="Genome Announc.">
        <title>Complete Genome Sequence of Glaciecola psychrophila Strain 170T.</title>
        <authorList>
            <person name="Yin J."/>
            <person name="Chen J."/>
            <person name="Liu G."/>
            <person name="Yu Y."/>
            <person name="Song L."/>
            <person name="Wang X."/>
            <person name="Qu X."/>
        </authorList>
    </citation>
    <scope>NUCLEOTIDE SEQUENCE [LARGE SCALE GENOMIC DNA]</scope>
    <source>
        <strain evidence="2 3">170</strain>
    </source>
</reference>
<dbReference type="EMBL" id="CP003837">
    <property type="protein sequence ID" value="AGH46629.1"/>
    <property type="molecule type" value="Genomic_DNA"/>
</dbReference>
<dbReference type="HOGENOM" id="CLU_1711496_0_0_6"/>
<dbReference type="RefSeq" id="WP_015431206.1">
    <property type="nucleotide sequence ID" value="NC_020514.1"/>
</dbReference>
<dbReference type="KEGG" id="gps:C427_4530"/>
<name>M4RWM0_9ALTE</name>
<keyword evidence="2" id="KW-0378">Hydrolase</keyword>
<dbReference type="Gene3D" id="3.40.50.1820">
    <property type="entry name" value="alpha/beta hydrolase"/>
    <property type="match status" value="1"/>
</dbReference>
<dbReference type="InterPro" id="IPR051044">
    <property type="entry name" value="MAG_DAG_Lipase"/>
</dbReference>
<evidence type="ECO:0000313" key="2">
    <source>
        <dbReference type="EMBL" id="AGH46629.1"/>
    </source>
</evidence>
<dbReference type="PATRIC" id="fig|1129794.4.peg.4509"/>
<sequence>MVVSTGRIESLIKYKEVVYDLYQNGYSVFIHDHRGQGLSGRLLDNPNIGYVGSFEEYVADFKSFINQVVTEKTQHKPNLLCHSMGGTIGAMTVLRYPELFEKVVFSAPMFGIRPSLPNWFAKFLLNLHATLNKKMPIFLVKIIMTISYFLVMS</sequence>
<evidence type="ECO:0000313" key="3">
    <source>
        <dbReference type="Proteomes" id="UP000011864"/>
    </source>
</evidence>
<dbReference type="eggNOG" id="COG2267">
    <property type="taxonomic scope" value="Bacteria"/>
</dbReference>